<dbReference type="Proteomes" id="UP001501842">
    <property type="component" value="Unassembled WGS sequence"/>
</dbReference>
<evidence type="ECO:0000256" key="1">
    <source>
        <dbReference type="SAM" id="SignalP"/>
    </source>
</evidence>
<gene>
    <name evidence="3" type="ORF">GCM10010439_17030</name>
</gene>
<feature type="chain" id="PRO_5045786401" evidence="1">
    <location>
        <begin position="24"/>
        <end position="258"/>
    </location>
</feature>
<protein>
    <submittedName>
        <fullName evidence="3">SGNH family lipase</fullName>
    </submittedName>
</protein>
<dbReference type="SUPFAM" id="SSF52266">
    <property type="entry name" value="SGNH hydrolase"/>
    <property type="match status" value="1"/>
</dbReference>
<evidence type="ECO:0000313" key="4">
    <source>
        <dbReference type="Proteomes" id="UP001501842"/>
    </source>
</evidence>
<dbReference type="EMBL" id="BAAATZ010000006">
    <property type="protein sequence ID" value="GAA2722967.1"/>
    <property type="molecule type" value="Genomic_DNA"/>
</dbReference>
<sequence length="258" mass="26770">MRLFRLLMGAVLASSTLTAPAAAAPPEYVALGDSYSSGTGAGSYTSLLCRRSANAYPALLAASRPGAAFRFAACSGATIPDVATKQLSALSETATLVTISIGGNDAGFAAAMLTCKYGNTSWCRSTLRRGREFVEKRLPARLDSLYARIRSRAPQAEVVVVGYPRLYRQGGPCPGAPDSTRRAMINEAADALARVLASRAAAAGFAFADARPAFDGHEICTPDPWIDASNVHPTATGHARGYLPAVTAAATSKAAQDA</sequence>
<evidence type="ECO:0000259" key="2">
    <source>
        <dbReference type="Pfam" id="PF13472"/>
    </source>
</evidence>
<dbReference type="InterPro" id="IPR037460">
    <property type="entry name" value="SEST-like"/>
</dbReference>
<name>A0ABN3U279_9ACTN</name>
<keyword evidence="1" id="KW-0732">Signal</keyword>
<dbReference type="CDD" id="cd01823">
    <property type="entry name" value="SEST_like"/>
    <property type="match status" value="1"/>
</dbReference>
<accession>A0ABN3U279</accession>
<dbReference type="InterPro" id="IPR036514">
    <property type="entry name" value="SGNH_hydro_sf"/>
</dbReference>
<dbReference type="Pfam" id="PF13472">
    <property type="entry name" value="Lipase_GDSL_2"/>
    <property type="match status" value="1"/>
</dbReference>
<proteinExistence type="predicted"/>
<evidence type="ECO:0000313" key="3">
    <source>
        <dbReference type="EMBL" id="GAA2722967.1"/>
    </source>
</evidence>
<feature type="signal peptide" evidence="1">
    <location>
        <begin position="1"/>
        <end position="23"/>
    </location>
</feature>
<dbReference type="PANTHER" id="PTHR37981:SF1">
    <property type="entry name" value="SGNH HYDROLASE-TYPE ESTERASE DOMAIN-CONTAINING PROTEIN"/>
    <property type="match status" value="1"/>
</dbReference>
<organism evidence="3 4">
    <name type="scientific">Actinocorallia aurantiaca</name>
    <dbReference type="NCBI Taxonomy" id="46204"/>
    <lineage>
        <taxon>Bacteria</taxon>
        <taxon>Bacillati</taxon>
        <taxon>Actinomycetota</taxon>
        <taxon>Actinomycetes</taxon>
        <taxon>Streptosporangiales</taxon>
        <taxon>Thermomonosporaceae</taxon>
        <taxon>Actinocorallia</taxon>
    </lineage>
</organism>
<dbReference type="RefSeq" id="WP_344449683.1">
    <property type="nucleotide sequence ID" value="NZ_BAAATZ010000006.1"/>
</dbReference>
<keyword evidence="4" id="KW-1185">Reference proteome</keyword>
<reference evidence="3 4" key="1">
    <citation type="journal article" date="2019" name="Int. J. Syst. Evol. Microbiol.">
        <title>The Global Catalogue of Microorganisms (GCM) 10K type strain sequencing project: providing services to taxonomists for standard genome sequencing and annotation.</title>
        <authorList>
            <consortium name="The Broad Institute Genomics Platform"/>
            <consortium name="The Broad Institute Genome Sequencing Center for Infectious Disease"/>
            <person name="Wu L."/>
            <person name="Ma J."/>
        </authorList>
    </citation>
    <scope>NUCLEOTIDE SEQUENCE [LARGE SCALE GENOMIC DNA]</scope>
    <source>
        <strain evidence="3 4">JCM 8201</strain>
    </source>
</reference>
<feature type="domain" description="SGNH hydrolase-type esterase" evidence="2">
    <location>
        <begin position="30"/>
        <end position="240"/>
    </location>
</feature>
<dbReference type="InterPro" id="IPR013830">
    <property type="entry name" value="SGNH_hydro"/>
</dbReference>
<dbReference type="PANTHER" id="PTHR37981">
    <property type="entry name" value="LIPASE 2"/>
    <property type="match status" value="1"/>
</dbReference>
<dbReference type="Gene3D" id="3.40.50.1110">
    <property type="entry name" value="SGNH hydrolase"/>
    <property type="match status" value="1"/>
</dbReference>
<comment type="caution">
    <text evidence="3">The sequence shown here is derived from an EMBL/GenBank/DDBJ whole genome shotgun (WGS) entry which is preliminary data.</text>
</comment>